<gene>
    <name evidence="8" type="ORF">EZS27_010526</name>
</gene>
<dbReference type="SUPFAM" id="SSF75005">
    <property type="entry name" value="Arabinanase/levansucrase/invertase"/>
    <property type="match status" value="1"/>
</dbReference>
<dbReference type="InterPro" id="IPR006710">
    <property type="entry name" value="Glyco_hydro_43"/>
</dbReference>
<dbReference type="CDD" id="cd18619">
    <property type="entry name" value="GH43_CoXyl43_like"/>
    <property type="match status" value="1"/>
</dbReference>
<evidence type="ECO:0000256" key="6">
    <source>
        <dbReference type="ARBA" id="ARBA00023295"/>
    </source>
</evidence>
<dbReference type="SUPFAM" id="SSF53474">
    <property type="entry name" value="alpha/beta-Hydrolases"/>
    <property type="match status" value="1"/>
</dbReference>
<keyword evidence="3" id="KW-0732">Signal</keyword>
<evidence type="ECO:0000256" key="1">
    <source>
        <dbReference type="ARBA" id="ARBA00009865"/>
    </source>
</evidence>
<dbReference type="InterPro" id="IPR052176">
    <property type="entry name" value="Glycosyl_Hydrlase_43_Enz"/>
</dbReference>
<feature type="domain" description="4-O-methyl-glucuronoyl methylesterase-like" evidence="7">
    <location>
        <begin position="598"/>
        <end position="757"/>
    </location>
</feature>
<sequence length="817" mass="92934">MKEARYLIPDDYMADPAVHVFNGKLYIYPSHDRESGIPENDNGDHFDMKDYHVFSMEDIQGAVTDHGVILDTKNIPWAGRQLWDCDVICKNGKYYMYFPLKDKTDIFRIGVAISDRPEGPFLPKNNPIKGSYSIDPAILDDGDGSYYMYFGGLWGGQLQRYRNNKALESAVFPADNEPSLCSRVVKLSDDMLEFAEEPRDVVLLDKDGKQLTAGDSKRRFFEASWIHKYNGKYYFSYSTGNTHLLCHAVGDNPYGPFTYKGVILTPVVGWTTHHAIVEFKGKWYLFHHDCVPSGGKTWLRSLKVCELEYDENGRIKTIDGGGEQNIMKKILLLAVCLIVGTAFAQQKVFPYFPPENVTSLMDRDQMLEQLGVRFPDLAPASEDSNRPPFIKPGQQPWEWTDDAGYLPQSPVGYTINRTNFGLWLNYTENPSQIGVYTPIDLLKAIDGTAITSPELWWNKRKPELQQLCQQEIWGVIPESASSLKVSWEVQTVSTADSVFDKFEVRNLIGSIDTSSYPVLKHRPQIVARLFLPVNAHNVPVIIQYAWFRFPPHPVYLQECISRGWGFVQVDCNTLQPDNGSFLTDYLIGLVNKGNWRKPNDWGTLSAWSWGISRLIDYFETDDAIDAERTGITGYSRYGKAALVTMAYEPRIATAYVSCSGAVGAAPIRRHWGEDIETVSWENEYHWLAGNFMKWLGPLKEGEYLPRKVELLPVDAHALLSLCAPRPVLITGGTHDTWTDPYGMFLTCSEASPVYQLLDMKGIIMEDNFPIPDKNYTEGNIAYRCHEGGHVDFLDWPIFAQWAEKFFQNRNLSLENQK</sequence>
<dbReference type="Gene3D" id="3.40.50.1820">
    <property type="entry name" value="alpha/beta hydrolase"/>
    <property type="match status" value="1"/>
</dbReference>
<name>A0A5J4S8V7_9ZZZZ</name>
<proteinExistence type="inferred from homology"/>
<dbReference type="GO" id="GO:0004553">
    <property type="term" value="F:hydrolase activity, hydrolyzing O-glycosyl compounds"/>
    <property type="evidence" value="ECO:0007669"/>
    <property type="project" value="InterPro"/>
</dbReference>
<keyword evidence="4" id="KW-0378">Hydrolase</keyword>
<dbReference type="Gene3D" id="2.115.10.20">
    <property type="entry name" value="Glycosyl hydrolase domain, family 43"/>
    <property type="match status" value="1"/>
</dbReference>
<protein>
    <submittedName>
        <fullName evidence="8">Xylosidase/arabinosidase</fullName>
    </submittedName>
</protein>
<reference evidence="8" key="1">
    <citation type="submission" date="2019-03" db="EMBL/GenBank/DDBJ databases">
        <title>Single cell metagenomics reveals metabolic interactions within the superorganism composed of flagellate Streblomastix strix and complex community of Bacteroidetes bacteria on its surface.</title>
        <authorList>
            <person name="Treitli S.C."/>
            <person name="Kolisko M."/>
            <person name="Husnik F."/>
            <person name="Keeling P."/>
            <person name="Hampl V."/>
        </authorList>
    </citation>
    <scope>NUCLEOTIDE SEQUENCE</scope>
    <source>
        <strain evidence="8">STM</strain>
    </source>
</reference>
<organism evidence="8">
    <name type="scientific">termite gut metagenome</name>
    <dbReference type="NCBI Taxonomy" id="433724"/>
    <lineage>
        <taxon>unclassified sequences</taxon>
        <taxon>metagenomes</taxon>
        <taxon>organismal metagenomes</taxon>
    </lineage>
</organism>
<dbReference type="AlphaFoldDB" id="A0A5J4S8V7"/>
<accession>A0A5J4S8V7</accession>
<dbReference type="InterPro" id="IPR023296">
    <property type="entry name" value="Glyco_hydro_beta-prop_sf"/>
</dbReference>
<evidence type="ECO:0000256" key="5">
    <source>
        <dbReference type="ARBA" id="ARBA00023277"/>
    </source>
</evidence>
<dbReference type="GO" id="GO:0052689">
    <property type="term" value="F:carboxylic ester hydrolase activity"/>
    <property type="evidence" value="ECO:0007669"/>
    <property type="project" value="UniProtKB-KW"/>
</dbReference>
<dbReference type="GO" id="GO:0005975">
    <property type="term" value="P:carbohydrate metabolic process"/>
    <property type="evidence" value="ECO:0007669"/>
    <property type="project" value="InterPro"/>
</dbReference>
<dbReference type="InterPro" id="IPR054579">
    <property type="entry name" value="GCE-like_dom"/>
</dbReference>
<comment type="caution">
    <text evidence="8">The sequence shown here is derived from an EMBL/GenBank/DDBJ whole genome shotgun (WGS) entry which is preliminary data.</text>
</comment>
<dbReference type="PANTHER" id="PTHR43772">
    <property type="entry name" value="ENDO-1,4-BETA-XYLANASE"/>
    <property type="match status" value="1"/>
</dbReference>
<dbReference type="PANTHER" id="PTHR43772:SF2">
    <property type="entry name" value="PUTATIVE (AFU_ORTHOLOGUE AFUA_2G04480)-RELATED"/>
    <property type="match status" value="1"/>
</dbReference>
<evidence type="ECO:0000313" key="8">
    <source>
        <dbReference type="EMBL" id="KAA6341683.1"/>
    </source>
</evidence>
<evidence type="ECO:0000259" key="7">
    <source>
        <dbReference type="Pfam" id="PF22244"/>
    </source>
</evidence>
<dbReference type="Pfam" id="PF04616">
    <property type="entry name" value="Glyco_hydro_43"/>
    <property type="match status" value="1"/>
</dbReference>
<keyword evidence="5" id="KW-0119">Carbohydrate metabolism</keyword>
<evidence type="ECO:0000256" key="4">
    <source>
        <dbReference type="ARBA" id="ARBA00022801"/>
    </source>
</evidence>
<dbReference type="Pfam" id="PF22244">
    <property type="entry name" value="GCE_fung"/>
    <property type="match status" value="1"/>
</dbReference>
<comment type="similarity">
    <text evidence="1">Belongs to the glycosyl hydrolase 43 family.</text>
</comment>
<dbReference type="EMBL" id="SNRY01000372">
    <property type="protein sequence ID" value="KAA6341683.1"/>
    <property type="molecule type" value="Genomic_DNA"/>
</dbReference>
<keyword evidence="2" id="KW-0719">Serine esterase</keyword>
<keyword evidence="6" id="KW-0326">Glycosidase</keyword>
<dbReference type="InterPro" id="IPR029058">
    <property type="entry name" value="AB_hydrolase_fold"/>
</dbReference>
<evidence type="ECO:0000256" key="3">
    <source>
        <dbReference type="ARBA" id="ARBA00022729"/>
    </source>
</evidence>
<evidence type="ECO:0000256" key="2">
    <source>
        <dbReference type="ARBA" id="ARBA00022487"/>
    </source>
</evidence>